<proteinExistence type="predicted"/>
<dbReference type="InterPro" id="IPR036259">
    <property type="entry name" value="MFS_trans_sf"/>
</dbReference>
<keyword evidence="2" id="KW-0472">Membrane</keyword>
<feature type="transmembrane region" description="Helical" evidence="2">
    <location>
        <begin position="78"/>
        <end position="98"/>
    </location>
</feature>
<dbReference type="GO" id="GO:0022857">
    <property type="term" value="F:transmembrane transporter activity"/>
    <property type="evidence" value="ECO:0007669"/>
    <property type="project" value="InterPro"/>
</dbReference>
<keyword evidence="2" id="KW-1133">Transmembrane helix</keyword>
<gene>
    <name evidence="5 6" type="primary">LOC116296280</name>
</gene>
<feature type="transmembrane region" description="Helical" evidence="2">
    <location>
        <begin position="290"/>
        <end position="307"/>
    </location>
</feature>
<dbReference type="PROSITE" id="PS50850">
    <property type="entry name" value="MFS"/>
    <property type="match status" value="1"/>
</dbReference>
<accession>A0A6P8I5C1</accession>
<evidence type="ECO:0000313" key="4">
    <source>
        <dbReference type="Proteomes" id="UP000515163"/>
    </source>
</evidence>
<reference evidence="5 6" key="1">
    <citation type="submission" date="2025-04" db="UniProtKB">
        <authorList>
            <consortium name="RefSeq"/>
        </authorList>
    </citation>
    <scope>IDENTIFICATION</scope>
    <source>
        <tissue evidence="5 6">Tentacle</tissue>
    </source>
</reference>
<feature type="transmembrane region" description="Helical" evidence="2">
    <location>
        <begin position="345"/>
        <end position="369"/>
    </location>
</feature>
<evidence type="ECO:0000256" key="2">
    <source>
        <dbReference type="SAM" id="Phobius"/>
    </source>
</evidence>
<keyword evidence="4" id="KW-1185">Reference proteome</keyword>
<dbReference type="GeneID" id="116296280"/>
<dbReference type="Pfam" id="PF07690">
    <property type="entry name" value="MFS_1"/>
    <property type="match status" value="1"/>
</dbReference>
<evidence type="ECO:0000256" key="1">
    <source>
        <dbReference type="ARBA" id="ARBA00004141"/>
    </source>
</evidence>
<feature type="transmembrane region" description="Helical" evidence="2">
    <location>
        <begin position="105"/>
        <end position="125"/>
    </location>
</feature>
<feature type="transmembrane region" description="Helical" evidence="2">
    <location>
        <begin position="166"/>
        <end position="187"/>
    </location>
</feature>
<dbReference type="Proteomes" id="UP000515163">
    <property type="component" value="Unplaced"/>
</dbReference>
<feature type="transmembrane region" description="Helical" evidence="2">
    <location>
        <begin position="376"/>
        <end position="398"/>
    </location>
</feature>
<dbReference type="KEGG" id="aten:116296280"/>
<dbReference type="InterPro" id="IPR050327">
    <property type="entry name" value="Proton-linked_MCT"/>
</dbReference>
<evidence type="ECO:0000259" key="3">
    <source>
        <dbReference type="PROSITE" id="PS50850"/>
    </source>
</evidence>
<evidence type="ECO:0000313" key="6">
    <source>
        <dbReference type="RefSeq" id="XP_031560148.1"/>
    </source>
</evidence>
<feature type="domain" description="Major facilitator superfamily (MFS) profile" evidence="3">
    <location>
        <begin position="44"/>
        <end position="430"/>
    </location>
</feature>
<evidence type="ECO:0000313" key="5">
    <source>
        <dbReference type="RefSeq" id="XP_031560147.1"/>
    </source>
</evidence>
<feature type="transmembrane region" description="Helical" evidence="2">
    <location>
        <begin position="404"/>
        <end position="424"/>
    </location>
</feature>
<dbReference type="PANTHER" id="PTHR11360">
    <property type="entry name" value="MONOCARBOXYLATE TRANSPORTER"/>
    <property type="match status" value="1"/>
</dbReference>
<sequence>MPTEVIATLSNQQRPQDDARKKKTWMSFIQDTDNELDKCTAWRVCFCCSLASMINLGSAYTYGLFFPSILDEFQAGKAATALAGSVTVALSALLAPIASKLCDRFGCRLTMIGGGLTTAIAQLGSSFAPNVYVLLLSYGVGFGFASCLVFISAMQIVPLYFNRHRSLGLAILNSGNAGGLLFMTPVIQKLLEHFDWRKAMMILAALNTLPCFLGCSINRKMKHTSQNTRDNSQTKLTKQWTKLLKTSVLMNPVFMLLCLTMSVACLGYIMPSIHLAKYAEDLGIPISSSSWMYFAIGIASLISRILTGKLCDTGWISHLCIFQLAVVVFGIIDVSLPLATSLTFLIVYSVMYGICEGVIMTSMHSYILITFPGMGFGWYCTFMGLSYLIGPVFAGVIADFSGSYHPAFITAGVFLFVSASLPLFMRFIHNTSTPEEVKLKESTDKELVILEKMTVL</sequence>
<feature type="transmembrane region" description="Helical" evidence="2">
    <location>
        <begin position="248"/>
        <end position="270"/>
    </location>
</feature>
<dbReference type="RefSeq" id="XP_031560147.1">
    <property type="nucleotide sequence ID" value="XM_031704287.1"/>
</dbReference>
<dbReference type="Gene3D" id="1.20.1250.20">
    <property type="entry name" value="MFS general substrate transporter like domains"/>
    <property type="match status" value="1"/>
</dbReference>
<dbReference type="InterPro" id="IPR020846">
    <property type="entry name" value="MFS_dom"/>
</dbReference>
<dbReference type="AlphaFoldDB" id="A0A6P8I5C1"/>
<dbReference type="OrthoDB" id="5966099at2759"/>
<dbReference type="CDD" id="cd17352">
    <property type="entry name" value="MFS_MCT_SLC16"/>
    <property type="match status" value="1"/>
</dbReference>
<feature type="transmembrane region" description="Helical" evidence="2">
    <location>
        <begin position="44"/>
        <end position="66"/>
    </location>
</feature>
<feature type="transmembrane region" description="Helical" evidence="2">
    <location>
        <begin position="199"/>
        <end position="217"/>
    </location>
</feature>
<dbReference type="PANTHER" id="PTHR11360:SF251">
    <property type="entry name" value="MAJOR FACILITATOR SUPERFAMILY (MFS) PROFILE DOMAIN-CONTAINING PROTEIN"/>
    <property type="match status" value="1"/>
</dbReference>
<dbReference type="InterPro" id="IPR011701">
    <property type="entry name" value="MFS"/>
</dbReference>
<feature type="transmembrane region" description="Helical" evidence="2">
    <location>
        <begin position="319"/>
        <end position="339"/>
    </location>
</feature>
<keyword evidence="2" id="KW-0812">Transmembrane</keyword>
<organism evidence="4 5">
    <name type="scientific">Actinia tenebrosa</name>
    <name type="common">Australian red waratah sea anemone</name>
    <dbReference type="NCBI Taxonomy" id="6105"/>
    <lineage>
        <taxon>Eukaryota</taxon>
        <taxon>Metazoa</taxon>
        <taxon>Cnidaria</taxon>
        <taxon>Anthozoa</taxon>
        <taxon>Hexacorallia</taxon>
        <taxon>Actiniaria</taxon>
        <taxon>Actiniidae</taxon>
        <taxon>Actinia</taxon>
    </lineage>
</organism>
<protein>
    <submittedName>
        <fullName evidence="5 6">Monocarboxylate transporter 13-like</fullName>
    </submittedName>
</protein>
<dbReference type="GO" id="GO:0016020">
    <property type="term" value="C:membrane"/>
    <property type="evidence" value="ECO:0007669"/>
    <property type="project" value="UniProtKB-SubCell"/>
</dbReference>
<comment type="subcellular location">
    <subcellularLocation>
        <location evidence="1">Membrane</location>
        <topology evidence="1">Multi-pass membrane protein</topology>
    </subcellularLocation>
</comment>
<dbReference type="SUPFAM" id="SSF103473">
    <property type="entry name" value="MFS general substrate transporter"/>
    <property type="match status" value="1"/>
</dbReference>
<dbReference type="RefSeq" id="XP_031560148.1">
    <property type="nucleotide sequence ID" value="XM_031704288.1"/>
</dbReference>
<feature type="transmembrane region" description="Helical" evidence="2">
    <location>
        <begin position="131"/>
        <end position="154"/>
    </location>
</feature>
<name>A0A6P8I5C1_ACTTE</name>